<dbReference type="InterPro" id="IPR008707">
    <property type="entry name" value="B-propeller_PilY1"/>
</dbReference>
<dbReference type="AlphaFoldDB" id="A0A085ULR0"/>
<keyword evidence="1" id="KW-0479">Metal-binding</keyword>
<accession>A0A085ULR0</accession>
<evidence type="ECO:0000313" key="6">
    <source>
        <dbReference type="Proteomes" id="UP000028643"/>
    </source>
</evidence>
<proteinExistence type="predicted"/>
<dbReference type="Proteomes" id="UP000028643">
    <property type="component" value="Unassembled WGS sequence"/>
</dbReference>
<protein>
    <submittedName>
        <fullName evidence="5">Pilus assembly protein</fullName>
    </submittedName>
</protein>
<feature type="compositionally biased region" description="Polar residues" evidence="3">
    <location>
        <begin position="274"/>
        <end position="284"/>
    </location>
</feature>
<keyword evidence="2" id="KW-0106">Calcium</keyword>
<organism evidence="5 6">
    <name type="scientific">Pseudomonas syringae</name>
    <dbReference type="NCBI Taxonomy" id="317"/>
    <lineage>
        <taxon>Bacteria</taxon>
        <taxon>Pseudomonadati</taxon>
        <taxon>Pseudomonadota</taxon>
        <taxon>Gammaproteobacteria</taxon>
        <taxon>Pseudomonadales</taxon>
        <taxon>Pseudomonadaceae</taxon>
        <taxon>Pseudomonas</taxon>
    </lineage>
</organism>
<feature type="domain" description="PilY1 beta-propeller" evidence="4">
    <location>
        <begin position="530"/>
        <end position="865"/>
    </location>
</feature>
<evidence type="ECO:0000256" key="3">
    <source>
        <dbReference type="SAM" id="MobiDB-lite"/>
    </source>
</evidence>
<dbReference type="Pfam" id="PF05567">
    <property type="entry name" value="T4P_PilY1"/>
    <property type="match status" value="1"/>
</dbReference>
<feature type="region of interest" description="Disordered" evidence="3">
    <location>
        <begin position="272"/>
        <end position="305"/>
    </location>
</feature>
<evidence type="ECO:0000259" key="4">
    <source>
        <dbReference type="Pfam" id="PF05567"/>
    </source>
</evidence>
<dbReference type="Gene3D" id="3.40.50.410">
    <property type="entry name" value="von Willebrand factor, type A domain"/>
    <property type="match status" value="1"/>
</dbReference>
<comment type="caution">
    <text evidence="5">The sequence shown here is derived from an EMBL/GenBank/DDBJ whole genome shotgun (WGS) entry which is preliminary data.</text>
</comment>
<name>A0A085ULR0_PSESX</name>
<dbReference type="InterPro" id="IPR036465">
    <property type="entry name" value="vWFA_dom_sf"/>
</dbReference>
<evidence type="ECO:0000313" key="5">
    <source>
        <dbReference type="EMBL" id="KFE44123.1"/>
    </source>
</evidence>
<dbReference type="PATRIC" id="fig|317.174.peg.6190"/>
<evidence type="ECO:0000256" key="2">
    <source>
        <dbReference type="ARBA" id="ARBA00022837"/>
    </source>
</evidence>
<dbReference type="SUPFAM" id="SSF53300">
    <property type="entry name" value="vWA-like"/>
    <property type="match status" value="1"/>
</dbReference>
<evidence type="ECO:0000256" key="1">
    <source>
        <dbReference type="ARBA" id="ARBA00022723"/>
    </source>
</evidence>
<dbReference type="GO" id="GO:0046872">
    <property type="term" value="F:metal ion binding"/>
    <property type="evidence" value="ECO:0007669"/>
    <property type="project" value="UniProtKB-KW"/>
</dbReference>
<dbReference type="EMBL" id="JPQT01000174">
    <property type="protein sequence ID" value="KFE44123.1"/>
    <property type="molecule type" value="Genomic_DNA"/>
</dbReference>
<gene>
    <name evidence="5" type="ORF">IV02_30340</name>
</gene>
<dbReference type="RefSeq" id="WP_047579730.1">
    <property type="nucleotide sequence ID" value="NZ_JPQT01000174.1"/>
</dbReference>
<reference evidence="5 6" key="1">
    <citation type="submission" date="2014-07" db="EMBL/GenBank/DDBJ databases">
        <title>Draft Genome Sequences of Environmental Pseudomonas syringae strains.</title>
        <authorList>
            <person name="Baltrus D.A."/>
            <person name="Berge O."/>
            <person name="Morris C."/>
        </authorList>
    </citation>
    <scope>NUCLEOTIDE SEQUENCE [LARGE SCALE GENOMIC DNA]</scope>
    <source>
        <strain evidence="5 6">CEB003</strain>
    </source>
</reference>
<sequence length="1035" mass="109265">MPIVKTLRRGLKHFYGALLALYVMAPAYAFSPAQVPLLSAPAVPPNLMLLMDDSGSMNNIIWSSSFNPSDTTLPTIWNCSGFCQTVTADNILLGNLYSGGCGNGASNYYNFYIPNTKRYVCLILPDPVGNKNTYYTAKYLAWLVKNAPSDGDYTKGAIPVTFRMGVAKAVATDLVTNNPNIRFGLAALNPDGGKKIVKDVVDISGKTNSDALKLAIKNLTPGGGTPLAETYYEITRYFRGMPSAYSSSVSYTSPIQYRCQKNYGVVVTDGLPSGDNSFPQSNDTDAAGKLPDWDGRNNDGPKVNSSADGDTLYLDDIAKFAYDIDMRVSKTTADVDLAKKSWDASGFVKQNLLTYTVGFTVANQMLIDAAAYGNGQYYQANDAVGLTAALTAALSDINARAGSGGGGAASSSTLVSGTQFYQTLYDPVDWHGTIKAYNLDSTTGATTTVAWNTDTTVVNTAAAPVYQSMNTATSKPIGLNYGEFSPAQQAALNLTVATSQFSQYGIIGADLIAWAKGTNKNGLRQRTRLLGDIINSPLVAALPTSKTAADLANNTDYTTYLSTKASSMPYNLIVNANDGFMHVISADKGIRQYAYMPSTVLPSLISLSSLDYGSGMHKFTVDGQIAVLDVKASSAAAWQTVAFGGTGAGGKAYYAVNLFGGSSNAIGALWEVSAPVTPDATNKFNDLGYAYSKADVANMADGTGIVAIGNGYGSSTGLAALYILNAATGAFIAEIAIPARGETDNGLSSVKLLTNSQNVVQAAYAGDLKGRMWKFDLSAASASAWKVAYGTAANPIPLFTAPRGAAQPITVQPLLLDHPSNNGKMVYFGTGKFLETADKTTTDLQDFYAIWDHGVSGLVESNLQAQAVTTSISGSGTNSGNTYFRSTTNDVDWATKSGWYMPLASALPYLGERIIYPAQTTRGRIVFTTAAVNSADPCESTGTGRVFELDAAKGGMLNYQVLDTNGDSDITDTDTMVAGLAVNTGIPNLAAIVAGVAPTNDNKYIIDSSGGGVTKLLEKGGTSNVYQRIMWRQIQ</sequence>